<evidence type="ECO:0000313" key="4">
    <source>
        <dbReference type="Proteomes" id="UP000271291"/>
    </source>
</evidence>
<dbReference type="EMBL" id="CP034687">
    <property type="protein sequence ID" value="AZS84471.1"/>
    <property type="molecule type" value="Genomic_DNA"/>
</dbReference>
<dbReference type="Gene3D" id="3.90.1200.10">
    <property type="match status" value="1"/>
</dbReference>
<dbReference type="AlphaFoldDB" id="A0A3S9Z9G4"/>
<dbReference type="EMBL" id="CP029078">
    <property type="protein sequence ID" value="QCN88672.1"/>
    <property type="molecule type" value="Genomic_DNA"/>
</dbReference>
<dbReference type="KEGG" id="sgd:ELQ87_09360"/>
<protein>
    <recommendedName>
        <fullName evidence="1">Aminoglycoside phosphotransferase domain-containing protein</fullName>
    </recommendedName>
</protein>
<accession>A0A3S9Z9G4</accession>
<organism evidence="2 4">
    <name type="scientific">Streptomyces griseoviridis</name>
    <dbReference type="NCBI Taxonomy" id="45398"/>
    <lineage>
        <taxon>Bacteria</taxon>
        <taxon>Bacillati</taxon>
        <taxon>Actinomycetota</taxon>
        <taxon>Actinomycetes</taxon>
        <taxon>Kitasatosporales</taxon>
        <taxon>Streptomycetaceae</taxon>
        <taxon>Streptomyces</taxon>
    </lineage>
</organism>
<gene>
    <name evidence="3" type="ORF">DDJ31_29965</name>
    <name evidence="2" type="ORF">ELQ87_09360</name>
</gene>
<dbReference type="SUPFAM" id="SSF56112">
    <property type="entry name" value="Protein kinase-like (PK-like)"/>
    <property type="match status" value="1"/>
</dbReference>
<reference evidence="2 4" key="2">
    <citation type="submission" date="2018-12" db="EMBL/GenBank/DDBJ databases">
        <title>Streptomyces griseoviridis F1-27 complete genome.</title>
        <authorList>
            <person name="Mariita R.M."/>
            <person name="Sello J.K."/>
        </authorList>
    </citation>
    <scope>NUCLEOTIDE SEQUENCE [LARGE SCALE GENOMIC DNA]</scope>
    <source>
        <strain evidence="2 4">F1-27</strain>
    </source>
</reference>
<keyword evidence="5" id="KW-1185">Reference proteome</keyword>
<evidence type="ECO:0000313" key="5">
    <source>
        <dbReference type="Proteomes" id="UP000501753"/>
    </source>
</evidence>
<proteinExistence type="predicted"/>
<dbReference type="InterPro" id="IPR011009">
    <property type="entry name" value="Kinase-like_dom_sf"/>
</dbReference>
<dbReference type="InterPro" id="IPR002575">
    <property type="entry name" value="Aminoglycoside_PTrfase"/>
</dbReference>
<dbReference type="OrthoDB" id="4071844at2"/>
<dbReference type="Proteomes" id="UP000271291">
    <property type="component" value="Chromosome"/>
</dbReference>
<reference evidence="3 5" key="1">
    <citation type="submission" date="2018-04" db="EMBL/GenBank/DDBJ databases">
        <title>Complete genome sequences of Streptomyces griseoviridis K61 and characterization of antagonistic properties of biological control agents.</title>
        <authorList>
            <person name="Mariita R.M."/>
            <person name="Sello J.K."/>
        </authorList>
    </citation>
    <scope>NUCLEOTIDE SEQUENCE [LARGE SCALE GENOMIC DNA]</scope>
    <source>
        <strain evidence="3 5">K61</strain>
    </source>
</reference>
<dbReference type="Pfam" id="PF01636">
    <property type="entry name" value="APH"/>
    <property type="match status" value="1"/>
</dbReference>
<evidence type="ECO:0000313" key="3">
    <source>
        <dbReference type="EMBL" id="QCN88672.1"/>
    </source>
</evidence>
<evidence type="ECO:0000313" key="2">
    <source>
        <dbReference type="EMBL" id="AZS84471.1"/>
    </source>
</evidence>
<evidence type="ECO:0000259" key="1">
    <source>
        <dbReference type="Pfam" id="PF01636"/>
    </source>
</evidence>
<sequence>MQPPRRDPHLLFFGSGPARHGESSTDQVTTAIGATELSACLHQYGLQANGPARLLPGGHVGQSAVVPTAQGLLVVKRCNRRFDPARVQLAAQAHQHAARAGLAPPLRLTRDGRWTAQVDDATYTVAEYVDHAKQAGPAAFAAALAALHNHLESFSPQSPCADFLQLPDPPGADLERVRRQADDAASREAIDWRIAILAEFGLDAQSLAAVPRSWVHGDARPDNLLIARSPDRRLFIDFDQVSRFPRPYEIVRAFMACISPGLSADLLVSTFRDYLNAYQAVAPIHATDRAIMIDLYLTVQAAETRTFTTPEGEIRGMPAFARARHQQLTWFIEHSGLLRGVAKEAQP</sequence>
<dbReference type="Proteomes" id="UP000501753">
    <property type="component" value="Chromosome"/>
</dbReference>
<name>A0A3S9Z9G4_STRGD</name>
<feature type="domain" description="Aminoglycoside phosphotransferase" evidence="1">
    <location>
        <begin position="68"/>
        <end position="283"/>
    </location>
</feature>